<dbReference type="AlphaFoldDB" id="A0A3E2TEP5"/>
<dbReference type="EMBL" id="QVEQ01000001">
    <property type="protein sequence ID" value="RGB73677.1"/>
    <property type="molecule type" value="Genomic_DNA"/>
</dbReference>
<evidence type="ECO:0000313" key="2">
    <source>
        <dbReference type="Proteomes" id="UP000261140"/>
    </source>
</evidence>
<gene>
    <name evidence="1" type="ORF">DWZ89_02505</name>
</gene>
<evidence type="ECO:0000313" key="1">
    <source>
        <dbReference type="EMBL" id="RGB73677.1"/>
    </source>
</evidence>
<dbReference type="RefSeq" id="WP_117504368.1">
    <property type="nucleotide sequence ID" value="NZ_QVEQ01000001.1"/>
</dbReference>
<accession>A0A3E2TEP5</accession>
<comment type="caution">
    <text evidence="1">The sequence shown here is derived from an EMBL/GenBank/DDBJ whole genome shotgun (WGS) entry which is preliminary data.</text>
</comment>
<reference evidence="1 2" key="1">
    <citation type="submission" date="2018-08" db="EMBL/GenBank/DDBJ databases">
        <title>A genome reference for cultivated species of the human gut microbiota.</title>
        <authorList>
            <person name="Zou Y."/>
            <person name="Xue W."/>
            <person name="Luo G."/>
        </authorList>
    </citation>
    <scope>NUCLEOTIDE SEQUENCE [LARGE SCALE GENOMIC DNA]</scope>
    <source>
        <strain evidence="1 2">AF36-11AT</strain>
    </source>
</reference>
<name>A0A3E2TEP5_9FIRM</name>
<sequence length="117" mass="13109">MADKYINATKLIERLKEERAHSTASAPWDFAFAGTMPEISTRRVLNAVIEVLEGEPAADVVPCPAPNWPICQNCGKPMAYCGEEKIGDVIWKRYSCKDCYNQNVARKVTNNNGRCEE</sequence>
<organism evidence="1 2">
    <name type="scientific">Faecalibacterium prausnitzii</name>
    <dbReference type="NCBI Taxonomy" id="853"/>
    <lineage>
        <taxon>Bacteria</taxon>
        <taxon>Bacillati</taxon>
        <taxon>Bacillota</taxon>
        <taxon>Clostridia</taxon>
        <taxon>Eubacteriales</taxon>
        <taxon>Oscillospiraceae</taxon>
        <taxon>Faecalibacterium</taxon>
    </lineage>
</organism>
<dbReference type="Proteomes" id="UP000261140">
    <property type="component" value="Unassembled WGS sequence"/>
</dbReference>
<protein>
    <submittedName>
        <fullName evidence="1">Uncharacterized protein</fullName>
    </submittedName>
</protein>
<proteinExistence type="predicted"/>